<evidence type="ECO:0000313" key="2">
    <source>
        <dbReference type="EMBL" id="OJJ04842.1"/>
    </source>
</evidence>
<dbReference type="AlphaFoldDB" id="A0A1L9PTR1"/>
<feature type="region of interest" description="Disordered" evidence="1">
    <location>
        <begin position="54"/>
        <end position="80"/>
    </location>
</feature>
<evidence type="ECO:0000256" key="1">
    <source>
        <dbReference type="SAM" id="MobiDB-lite"/>
    </source>
</evidence>
<evidence type="ECO:0000313" key="3">
    <source>
        <dbReference type="Proteomes" id="UP000184073"/>
    </source>
</evidence>
<dbReference type="EMBL" id="KV878132">
    <property type="protein sequence ID" value="OJJ04842.1"/>
    <property type="molecule type" value="Genomic_DNA"/>
</dbReference>
<gene>
    <name evidence="2" type="ORF">ASPVEDRAFT_44380</name>
</gene>
<dbReference type="GeneID" id="63728547"/>
<sequence length="80" mass="8571">MRPAFAILPSASPHTNFGPSELHHLCASILTSHLTTVSSPQPPGKHSLVRTIINPGSTLHHPPLPPRSGIRPHPPDRLTS</sequence>
<dbReference type="OrthoDB" id="10378714at2759"/>
<keyword evidence="3" id="KW-1185">Reference proteome</keyword>
<organism evidence="2 3">
    <name type="scientific">Aspergillus versicolor CBS 583.65</name>
    <dbReference type="NCBI Taxonomy" id="1036611"/>
    <lineage>
        <taxon>Eukaryota</taxon>
        <taxon>Fungi</taxon>
        <taxon>Dikarya</taxon>
        <taxon>Ascomycota</taxon>
        <taxon>Pezizomycotina</taxon>
        <taxon>Eurotiomycetes</taxon>
        <taxon>Eurotiomycetidae</taxon>
        <taxon>Eurotiales</taxon>
        <taxon>Aspergillaceae</taxon>
        <taxon>Aspergillus</taxon>
        <taxon>Aspergillus subgen. Nidulantes</taxon>
    </lineage>
</organism>
<proteinExistence type="predicted"/>
<accession>A0A1L9PTR1</accession>
<reference evidence="3" key="1">
    <citation type="journal article" date="2017" name="Genome Biol.">
        <title>Comparative genomics reveals high biological diversity and specific adaptations in the industrially and medically important fungal genus Aspergillus.</title>
        <authorList>
            <person name="de Vries R.P."/>
            <person name="Riley R."/>
            <person name="Wiebenga A."/>
            <person name="Aguilar-Osorio G."/>
            <person name="Amillis S."/>
            <person name="Uchima C.A."/>
            <person name="Anderluh G."/>
            <person name="Asadollahi M."/>
            <person name="Askin M."/>
            <person name="Barry K."/>
            <person name="Battaglia E."/>
            <person name="Bayram O."/>
            <person name="Benocci T."/>
            <person name="Braus-Stromeyer S.A."/>
            <person name="Caldana C."/>
            <person name="Canovas D."/>
            <person name="Cerqueira G.C."/>
            <person name="Chen F."/>
            <person name="Chen W."/>
            <person name="Choi C."/>
            <person name="Clum A."/>
            <person name="Dos Santos R.A."/>
            <person name="Damasio A.R."/>
            <person name="Diallinas G."/>
            <person name="Emri T."/>
            <person name="Fekete E."/>
            <person name="Flipphi M."/>
            <person name="Freyberg S."/>
            <person name="Gallo A."/>
            <person name="Gournas C."/>
            <person name="Habgood R."/>
            <person name="Hainaut M."/>
            <person name="Harispe M.L."/>
            <person name="Henrissat B."/>
            <person name="Hilden K.S."/>
            <person name="Hope R."/>
            <person name="Hossain A."/>
            <person name="Karabika E."/>
            <person name="Karaffa L."/>
            <person name="Karanyi Z."/>
            <person name="Krasevec N."/>
            <person name="Kuo A."/>
            <person name="Kusch H."/>
            <person name="LaButti K."/>
            <person name="Lagendijk E.L."/>
            <person name="Lapidus A."/>
            <person name="Levasseur A."/>
            <person name="Lindquist E."/>
            <person name="Lipzen A."/>
            <person name="Logrieco A.F."/>
            <person name="MacCabe A."/>
            <person name="Maekelae M.R."/>
            <person name="Malavazi I."/>
            <person name="Melin P."/>
            <person name="Meyer V."/>
            <person name="Mielnichuk N."/>
            <person name="Miskei M."/>
            <person name="Molnar A.P."/>
            <person name="Mule G."/>
            <person name="Ngan C.Y."/>
            <person name="Orejas M."/>
            <person name="Orosz E."/>
            <person name="Ouedraogo J.P."/>
            <person name="Overkamp K.M."/>
            <person name="Park H.-S."/>
            <person name="Perrone G."/>
            <person name="Piumi F."/>
            <person name="Punt P.J."/>
            <person name="Ram A.F."/>
            <person name="Ramon A."/>
            <person name="Rauscher S."/>
            <person name="Record E."/>
            <person name="Riano-Pachon D.M."/>
            <person name="Robert V."/>
            <person name="Roehrig J."/>
            <person name="Ruller R."/>
            <person name="Salamov A."/>
            <person name="Salih N.S."/>
            <person name="Samson R.A."/>
            <person name="Sandor E."/>
            <person name="Sanguinetti M."/>
            <person name="Schuetze T."/>
            <person name="Sepcic K."/>
            <person name="Shelest E."/>
            <person name="Sherlock G."/>
            <person name="Sophianopoulou V."/>
            <person name="Squina F.M."/>
            <person name="Sun H."/>
            <person name="Susca A."/>
            <person name="Todd R.B."/>
            <person name="Tsang A."/>
            <person name="Unkles S.E."/>
            <person name="van de Wiele N."/>
            <person name="van Rossen-Uffink D."/>
            <person name="Oliveira J.V."/>
            <person name="Vesth T.C."/>
            <person name="Visser J."/>
            <person name="Yu J.-H."/>
            <person name="Zhou M."/>
            <person name="Andersen M.R."/>
            <person name="Archer D.B."/>
            <person name="Baker S.E."/>
            <person name="Benoit I."/>
            <person name="Brakhage A.A."/>
            <person name="Braus G.H."/>
            <person name="Fischer R."/>
            <person name="Frisvad J.C."/>
            <person name="Goldman G.H."/>
            <person name="Houbraken J."/>
            <person name="Oakley B."/>
            <person name="Pocsi I."/>
            <person name="Scazzocchio C."/>
            <person name="Seiboth B."/>
            <person name="vanKuyk P.A."/>
            <person name="Wortman J."/>
            <person name="Dyer P.S."/>
            <person name="Grigoriev I.V."/>
        </authorList>
    </citation>
    <scope>NUCLEOTIDE SEQUENCE [LARGE SCALE GENOMIC DNA]</scope>
    <source>
        <strain evidence="3">CBS 583.65</strain>
    </source>
</reference>
<dbReference type="VEuPathDB" id="FungiDB:ASPVEDRAFT_44380"/>
<protein>
    <submittedName>
        <fullName evidence="2">Uncharacterized protein</fullName>
    </submittedName>
</protein>
<name>A0A1L9PTR1_ASPVE</name>
<dbReference type="RefSeq" id="XP_040670604.1">
    <property type="nucleotide sequence ID" value="XM_040813036.1"/>
</dbReference>
<dbReference type="Proteomes" id="UP000184073">
    <property type="component" value="Unassembled WGS sequence"/>
</dbReference>